<feature type="transmembrane region" description="Helical" evidence="8">
    <location>
        <begin position="209"/>
        <end position="229"/>
    </location>
</feature>
<dbReference type="PANTHER" id="PTHR21716:SF53">
    <property type="entry name" value="PERMEASE PERM-RELATED"/>
    <property type="match status" value="1"/>
</dbReference>
<gene>
    <name evidence="9" type="ordered locus">MROS_2847</name>
</gene>
<organism evidence="9 10">
    <name type="scientific">Melioribacter roseus (strain DSM 23840 / JCM 17771 / VKM B-2668 / P3M-2)</name>
    <dbReference type="NCBI Taxonomy" id="1191523"/>
    <lineage>
        <taxon>Bacteria</taxon>
        <taxon>Pseudomonadati</taxon>
        <taxon>Ignavibacteriota</taxon>
        <taxon>Ignavibacteria</taxon>
        <taxon>Ignavibacteriales</taxon>
        <taxon>Melioribacteraceae</taxon>
        <taxon>Melioribacter</taxon>
    </lineage>
</organism>
<dbReference type="PANTHER" id="PTHR21716">
    <property type="entry name" value="TRANSMEMBRANE PROTEIN"/>
    <property type="match status" value="1"/>
</dbReference>
<dbReference type="OrthoDB" id="9793390at2"/>
<accession>I6YZS5</accession>
<dbReference type="HOGENOM" id="CLU_031275_8_2_10"/>
<protein>
    <submittedName>
        <fullName evidence="9">Putative permease</fullName>
    </submittedName>
</protein>
<evidence type="ECO:0000256" key="5">
    <source>
        <dbReference type="ARBA" id="ARBA00022692"/>
    </source>
</evidence>
<dbReference type="GO" id="GO:0005886">
    <property type="term" value="C:plasma membrane"/>
    <property type="evidence" value="ECO:0007669"/>
    <property type="project" value="UniProtKB-SubCell"/>
</dbReference>
<dbReference type="Proteomes" id="UP000009011">
    <property type="component" value="Chromosome"/>
</dbReference>
<comment type="similarity">
    <text evidence="2">Belongs to the autoinducer-2 exporter (AI-2E) (TC 2.A.86) family.</text>
</comment>
<dbReference type="AlphaFoldDB" id="I6YZS5"/>
<evidence type="ECO:0000313" key="9">
    <source>
        <dbReference type="EMBL" id="AFN76077.1"/>
    </source>
</evidence>
<keyword evidence="10" id="KW-1185">Reference proteome</keyword>
<dbReference type="EMBL" id="CP003557">
    <property type="protein sequence ID" value="AFN76077.1"/>
    <property type="molecule type" value="Genomic_DNA"/>
</dbReference>
<evidence type="ECO:0000256" key="1">
    <source>
        <dbReference type="ARBA" id="ARBA00004651"/>
    </source>
</evidence>
<evidence type="ECO:0000256" key="2">
    <source>
        <dbReference type="ARBA" id="ARBA00009773"/>
    </source>
</evidence>
<dbReference type="GO" id="GO:0055085">
    <property type="term" value="P:transmembrane transport"/>
    <property type="evidence" value="ECO:0007669"/>
    <property type="project" value="TreeGrafter"/>
</dbReference>
<dbReference type="InterPro" id="IPR002549">
    <property type="entry name" value="AI-2E-like"/>
</dbReference>
<feature type="transmembrane region" description="Helical" evidence="8">
    <location>
        <begin position="300"/>
        <end position="325"/>
    </location>
</feature>
<feature type="transmembrane region" description="Helical" evidence="8">
    <location>
        <begin position="274"/>
        <end position="294"/>
    </location>
</feature>
<evidence type="ECO:0000313" key="10">
    <source>
        <dbReference type="Proteomes" id="UP000009011"/>
    </source>
</evidence>
<evidence type="ECO:0000256" key="3">
    <source>
        <dbReference type="ARBA" id="ARBA00022448"/>
    </source>
</evidence>
<evidence type="ECO:0000256" key="6">
    <source>
        <dbReference type="ARBA" id="ARBA00022989"/>
    </source>
</evidence>
<name>I6YZS5_MELRP</name>
<dbReference type="Pfam" id="PF01594">
    <property type="entry name" value="AI-2E_transport"/>
    <property type="match status" value="1"/>
</dbReference>
<dbReference type="eggNOG" id="COG0628">
    <property type="taxonomic scope" value="Bacteria"/>
</dbReference>
<dbReference type="KEGG" id="mro:MROS_2847"/>
<feature type="transmembrane region" description="Helical" evidence="8">
    <location>
        <begin position="150"/>
        <end position="169"/>
    </location>
</feature>
<keyword evidence="3" id="KW-0813">Transport</keyword>
<evidence type="ECO:0000256" key="7">
    <source>
        <dbReference type="ARBA" id="ARBA00023136"/>
    </source>
</evidence>
<keyword evidence="7 8" id="KW-0472">Membrane</keyword>
<evidence type="ECO:0000256" key="4">
    <source>
        <dbReference type="ARBA" id="ARBA00022475"/>
    </source>
</evidence>
<dbReference type="RefSeq" id="WP_014857507.1">
    <property type="nucleotide sequence ID" value="NC_018178.1"/>
</dbReference>
<comment type="subcellular location">
    <subcellularLocation>
        <location evidence="1">Cell membrane</location>
        <topology evidence="1">Multi-pass membrane protein</topology>
    </subcellularLocation>
</comment>
<keyword evidence="4" id="KW-1003">Cell membrane</keyword>
<reference evidence="9 10" key="1">
    <citation type="journal article" date="2013" name="PLoS ONE">
        <title>Genomic analysis of Melioribacter roseus, facultatively anaerobic organotrophic bacterium representing a novel deep lineage within Bacteriodetes/Chlorobi group.</title>
        <authorList>
            <person name="Kadnikov V.V."/>
            <person name="Mardanov A.V."/>
            <person name="Podosokorskaya O.A."/>
            <person name="Gavrilov S.N."/>
            <person name="Kublanov I.V."/>
            <person name="Beletsky A.V."/>
            <person name="Bonch-Osmolovskaya E.A."/>
            <person name="Ravin N.V."/>
        </authorList>
    </citation>
    <scope>NUCLEOTIDE SEQUENCE [LARGE SCALE GENOMIC DNA]</scope>
    <source>
        <strain evidence="10">JCM 17771 / P3M-2</strain>
    </source>
</reference>
<keyword evidence="5 8" id="KW-0812">Transmembrane</keyword>
<proteinExistence type="inferred from homology"/>
<feature type="transmembrane region" description="Helical" evidence="8">
    <location>
        <begin position="32"/>
        <end position="50"/>
    </location>
</feature>
<sequence length="350" mass="39200">MESKQTYSVRTFFTWLVTISVAIYILYAFSEIWAMLIIALMLSMIFKPIVDFIEGRGVRRTFSVLIVFVSTGLLSIFGISIILPKFIRQMKQIINLMTPENLDNIFGQIEGVIHNALPFLSPINLSEKISVYLQSMFNIWINDLTNIVESLFAIIAILIIVPFVTYFLLKDSTLLLKGIINIMPNKYFEVSYWVIRKISIQLSRYVRSWILDAMIVGILSGLGLAMLGINNSASIGFVAGVGHLIPYFGPIIGGLPAILISVVQFGDFSMLPKIILMFLAVYALDNGFIQPNLFSKSTDIHPLGIIILILIGSKMLGIIGMLLAVPAATVIKTAAKEFYYGYKNYKIIRM</sequence>
<dbReference type="STRING" id="1191523.MROS_2847"/>
<feature type="transmembrane region" description="Helical" evidence="8">
    <location>
        <begin position="62"/>
        <end position="83"/>
    </location>
</feature>
<keyword evidence="6 8" id="KW-1133">Transmembrane helix</keyword>
<evidence type="ECO:0000256" key="8">
    <source>
        <dbReference type="SAM" id="Phobius"/>
    </source>
</evidence>
<feature type="transmembrane region" description="Helical" evidence="8">
    <location>
        <begin position="235"/>
        <end position="262"/>
    </location>
</feature>